<reference evidence="2" key="1">
    <citation type="submission" date="2020-09" db="EMBL/GenBank/DDBJ databases">
        <title>New species isolated from human feces.</title>
        <authorList>
            <person name="Kitahara M."/>
            <person name="Shigeno Y."/>
            <person name="Shime M."/>
            <person name="Matsumoto Y."/>
            <person name="Nakamura S."/>
            <person name="Motooka D."/>
            <person name="Fukuoka S."/>
            <person name="Nishikawa H."/>
            <person name="Benno Y."/>
        </authorList>
    </citation>
    <scope>NUCLEOTIDE SEQUENCE</scope>
    <source>
        <strain evidence="2">MM35</strain>
    </source>
</reference>
<organism evidence="2 3">
    <name type="scientific">Vescimonas fastidiosa</name>
    <dbReference type="NCBI Taxonomy" id="2714353"/>
    <lineage>
        <taxon>Bacteria</taxon>
        <taxon>Bacillati</taxon>
        <taxon>Bacillota</taxon>
        <taxon>Clostridia</taxon>
        <taxon>Eubacteriales</taxon>
        <taxon>Oscillospiraceae</taxon>
        <taxon>Vescimonas</taxon>
    </lineage>
</organism>
<dbReference type="InterPro" id="IPR052018">
    <property type="entry name" value="PHP_domain"/>
</dbReference>
<sequence length="285" mass="31098">MKQAAFHSPDLHMHSVYSDGTDTPRALLQRVRAAGLDIFALTDHDTAQGCAAVRALLEPGDATFVEGIEFSCQDGEGKYHVLGYGFDAEKPSIRAAADFAHHTRILKMQNRFGYLARRFGFTFTEEERSQLLALKNPGKPHFVDMMLKKGYVKTKMEGFEAFSGCPDTEPTLSPEEAIDAIIQANGIPVLAHGILADGSKKLSEEEIAGRVVRLKAAGLRGLECYYSAFTPRQRETMLALAERCRLLVTAGSDYHGTNKAVSLGQTGGADPARLQGFYEAVADLI</sequence>
<dbReference type="SUPFAM" id="SSF89550">
    <property type="entry name" value="PHP domain-like"/>
    <property type="match status" value="1"/>
</dbReference>
<dbReference type="GO" id="GO:0004534">
    <property type="term" value="F:5'-3' RNA exonuclease activity"/>
    <property type="evidence" value="ECO:0007669"/>
    <property type="project" value="TreeGrafter"/>
</dbReference>
<dbReference type="Proteomes" id="UP000681343">
    <property type="component" value="Chromosome"/>
</dbReference>
<feature type="domain" description="Polymerase/histidinol phosphatase N-terminal" evidence="1">
    <location>
        <begin position="9"/>
        <end position="74"/>
    </location>
</feature>
<dbReference type="GO" id="GO:0035312">
    <property type="term" value="F:5'-3' DNA exonuclease activity"/>
    <property type="evidence" value="ECO:0007669"/>
    <property type="project" value="TreeGrafter"/>
</dbReference>
<dbReference type="Gene3D" id="1.10.150.650">
    <property type="match status" value="1"/>
</dbReference>
<evidence type="ECO:0000313" key="3">
    <source>
        <dbReference type="Proteomes" id="UP000681343"/>
    </source>
</evidence>
<dbReference type="PANTHER" id="PTHR42924:SF3">
    <property type="entry name" value="POLYMERASE_HISTIDINOL PHOSPHATASE N-TERMINAL DOMAIN-CONTAINING PROTEIN"/>
    <property type="match status" value="1"/>
</dbReference>
<keyword evidence="3" id="KW-1185">Reference proteome</keyword>
<dbReference type="KEGG" id="vfa:MM35RIKEN_12000"/>
<dbReference type="Gene3D" id="3.20.20.140">
    <property type="entry name" value="Metal-dependent hydrolases"/>
    <property type="match status" value="1"/>
</dbReference>
<name>A0A810PQP4_9FIRM</name>
<dbReference type="CDD" id="cd07438">
    <property type="entry name" value="PHP_HisPPase_AMP"/>
    <property type="match status" value="1"/>
</dbReference>
<dbReference type="RefSeq" id="WP_212820161.1">
    <property type="nucleotide sequence ID" value="NZ_AP023415.1"/>
</dbReference>
<dbReference type="AlphaFoldDB" id="A0A810PQP4"/>
<evidence type="ECO:0000259" key="1">
    <source>
        <dbReference type="SMART" id="SM00481"/>
    </source>
</evidence>
<dbReference type="PANTHER" id="PTHR42924">
    <property type="entry name" value="EXONUCLEASE"/>
    <property type="match status" value="1"/>
</dbReference>
<dbReference type="SMART" id="SM00481">
    <property type="entry name" value="POLIIIAc"/>
    <property type="match status" value="1"/>
</dbReference>
<evidence type="ECO:0000313" key="2">
    <source>
        <dbReference type="EMBL" id="BCK79008.1"/>
    </source>
</evidence>
<dbReference type="InterPro" id="IPR003141">
    <property type="entry name" value="Pol/His_phosphatase_N"/>
</dbReference>
<accession>A0A810PQP4</accession>
<dbReference type="Pfam" id="PF02811">
    <property type="entry name" value="PHP"/>
    <property type="match status" value="1"/>
</dbReference>
<gene>
    <name evidence="2" type="ORF">MM35RIKEN_12000</name>
</gene>
<dbReference type="EMBL" id="AP023415">
    <property type="protein sequence ID" value="BCK79008.1"/>
    <property type="molecule type" value="Genomic_DNA"/>
</dbReference>
<protein>
    <submittedName>
        <fullName evidence="2">Phosphatase</fullName>
    </submittedName>
</protein>
<dbReference type="InterPro" id="IPR004013">
    <property type="entry name" value="PHP_dom"/>
</dbReference>
<proteinExistence type="predicted"/>
<dbReference type="InterPro" id="IPR016195">
    <property type="entry name" value="Pol/histidinol_Pase-like"/>
</dbReference>